<evidence type="ECO:0000313" key="7">
    <source>
        <dbReference type="Proteomes" id="UP001196413"/>
    </source>
</evidence>
<comment type="caution">
    <text evidence="6">The sequence shown here is derived from an EMBL/GenBank/DDBJ whole genome shotgun (WGS) entry which is preliminary data.</text>
</comment>
<keyword evidence="7" id="KW-1185">Reference proteome</keyword>
<dbReference type="InterPro" id="IPR003406">
    <property type="entry name" value="Glyco_trans_14"/>
</dbReference>
<dbReference type="GO" id="GO:0016020">
    <property type="term" value="C:membrane"/>
    <property type="evidence" value="ECO:0007669"/>
    <property type="project" value="UniProtKB-SubCell"/>
</dbReference>
<reference evidence="6" key="1">
    <citation type="submission" date="2021-06" db="EMBL/GenBank/DDBJ databases">
        <title>Parelaphostrongylus tenuis whole genome reference sequence.</title>
        <authorList>
            <person name="Garwood T.J."/>
            <person name="Larsen P.A."/>
            <person name="Fountain-Jones N.M."/>
            <person name="Garbe J.R."/>
            <person name="Macchietto M.G."/>
            <person name="Kania S.A."/>
            <person name="Gerhold R.W."/>
            <person name="Richards J.E."/>
            <person name="Wolf T.M."/>
        </authorList>
    </citation>
    <scope>NUCLEOTIDE SEQUENCE</scope>
    <source>
        <strain evidence="6">MNPRO001-30</strain>
        <tissue evidence="6">Meninges</tissue>
    </source>
</reference>
<dbReference type="Pfam" id="PF02485">
    <property type="entry name" value="Branch"/>
    <property type="match status" value="1"/>
</dbReference>
<dbReference type="PANTHER" id="PTHR46671">
    <property type="entry name" value="PROTEIN CBG11221"/>
    <property type="match status" value="1"/>
</dbReference>
<evidence type="ECO:0000256" key="4">
    <source>
        <dbReference type="ARBA" id="ARBA00023136"/>
    </source>
</evidence>
<keyword evidence="4" id="KW-0472">Membrane</keyword>
<dbReference type="Proteomes" id="UP001196413">
    <property type="component" value="Unassembled WGS sequence"/>
</dbReference>
<gene>
    <name evidence="6" type="ORF">KIN20_004100</name>
</gene>
<evidence type="ECO:0000256" key="3">
    <source>
        <dbReference type="ARBA" id="ARBA00022679"/>
    </source>
</evidence>
<dbReference type="GO" id="GO:0016757">
    <property type="term" value="F:glycosyltransferase activity"/>
    <property type="evidence" value="ECO:0007669"/>
    <property type="project" value="UniProtKB-KW"/>
</dbReference>
<sequence>MIPNDELDMSCEAIRLRVLTYPRQPVTNYPIAFARIVYTDYEFLEEQLRAGYSTENHFCYHVDSKASSNFTNLMKTLSTCLKNVYLTDGSLAFDSLSQ</sequence>
<dbReference type="PANTHER" id="PTHR46671:SF7">
    <property type="entry name" value="CORE-2_I-BRANCHING ENZYME"/>
    <property type="match status" value="1"/>
</dbReference>
<organism evidence="6 7">
    <name type="scientific">Parelaphostrongylus tenuis</name>
    <name type="common">Meningeal worm</name>
    <dbReference type="NCBI Taxonomy" id="148309"/>
    <lineage>
        <taxon>Eukaryota</taxon>
        <taxon>Metazoa</taxon>
        <taxon>Ecdysozoa</taxon>
        <taxon>Nematoda</taxon>
        <taxon>Chromadorea</taxon>
        <taxon>Rhabditida</taxon>
        <taxon>Rhabditina</taxon>
        <taxon>Rhabditomorpha</taxon>
        <taxon>Strongyloidea</taxon>
        <taxon>Metastrongylidae</taxon>
        <taxon>Parelaphostrongylus</taxon>
    </lineage>
</organism>
<name>A0AAD5QHT9_PARTN</name>
<protein>
    <submittedName>
        <fullName evidence="6">Uncharacterized protein</fullName>
    </submittedName>
</protein>
<keyword evidence="5" id="KW-0325">Glycoprotein</keyword>
<evidence type="ECO:0000256" key="2">
    <source>
        <dbReference type="ARBA" id="ARBA00022676"/>
    </source>
</evidence>
<evidence type="ECO:0000256" key="5">
    <source>
        <dbReference type="ARBA" id="ARBA00023180"/>
    </source>
</evidence>
<evidence type="ECO:0000256" key="1">
    <source>
        <dbReference type="ARBA" id="ARBA00004606"/>
    </source>
</evidence>
<dbReference type="AlphaFoldDB" id="A0AAD5QHT9"/>
<accession>A0AAD5QHT9</accession>
<proteinExistence type="predicted"/>
<keyword evidence="2" id="KW-0328">Glycosyltransferase</keyword>
<evidence type="ECO:0000313" key="6">
    <source>
        <dbReference type="EMBL" id="KAJ1348730.1"/>
    </source>
</evidence>
<keyword evidence="3" id="KW-0808">Transferase</keyword>
<dbReference type="EMBL" id="JAHQIW010000548">
    <property type="protein sequence ID" value="KAJ1348730.1"/>
    <property type="molecule type" value="Genomic_DNA"/>
</dbReference>
<comment type="subcellular location">
    <subcellularLocation>
        <location evidence="1">Membrane</location>
        <topology evidence="1">Single-pass type II membrane protein</topology>
    </subcellularLocation>
</comment>